<comment type="caution">
    <text evidence="1">The sequence shown here is derived from an EMBL/GenBank/DDBJ whole genome shotgun (WGS) entry which is preliminary data.</text>
</comment>
<name>A0ABQ8WPM3_PENCH</name>
<organism evidence="1 2">
    <name type="scientific">Penicillium chrysogenum</name>
    <name type="common">Penicillium notatum</name>
    <dbReference type="NCBI Taxonomy" id="5076"/>
    <lineage>
        <taxon>Eukaryota</taxon>
        <taxon>Fungi</taxon>
        <taxon>Dikarya</taxon>
        <taxon>Ascomycota</taxon>
        <taxon>Pezizomycotina</taxon>
        <taxon>Eurotiomycetes</taxon>
        <taxon>Eurotiomycetidae</taxon>
        <taxon>Eurotiales</taxon>
        <taxon>Aspergillaceae</taxon>
        <taxon>Penicillium</taxon>
        <taxon>Penicillium chrysogenum species complex</taxon>
    </lineage>
</organism>
<accession>A0ABQ8WPM3</accession>
<dbReference type="EMBL" id="JAPVEB010000002">
    <property type="protein sequence ID" value="KAJ5274622.1"/>
    <property type="molecule type" value="Genomic_DNA"/>
</dbReference>
<gene>
    <name evidence="1" type="ORF">N7505_003167</name>
</gene>
<protein>
    <submittedName>
        <fullName evidence="1">Uncharacterized protein</fullName>
    </submittedName>
</protein>
<keyword evidence="2" id="KW-1185">Reference proteome</keyword>
<reference evidence="1 2" key="1">
    <citation type="journal article" date="2023" name="IMA Fungus">
        <title>Comparative genomic study of the Penicillium genus elucidates a diverse pangenome and 15 lateral gene transfer events.</title>
        <authorList>
            <person name="Petersen C."/>
            <person name="Sorensen T."/>
            <person name="Nielsen M.R."/>
            <person name="Sondergaard T.E."/>
            <person name="Sorensen J.L."/>
            <person name="Fitzpatrick D.A."/>
            <person name="Frisvad J.C."/>
            <person name="Nielsen K.L."/>
        </authorList>
    </citation>
    <scope>NUCLEOTIDE SEQUENCE [LARGE SCALE GENOMIC DNA]</scope>
    <source>
        <strain evidence="1 2">IBT 3361</strain>
    </source>
</reference>
<proteinExistence type="predicted"/>
<evidence type="ECO:0000313" key="1">
    <source>
        <dbReference type="EMBL" id="KAJ5274622.1"/>
    </source>
</evidence>
<dbReference type="Proteomes" id="UP001220256">
    <property type="component" value="Unassembled WGS sequence"/>
</dbReference>
<sequence length="82" mass="9267">MCHIVMEFAIKNEVDGWEKTFTLCRDFRSFECDLRRIDVVVSFTPDGLKREPSNEDLGVACKMLLDLVIIKAQEVQGGNTGS</sequence>
<evidence type="ECO:0000313" key="2">
    <source>
        <dbReference type="Proteomes" id="UP001220256"/>
    </source>
</evidence>